<feature type="compositionally biased region" description="Polar residues" evidence="1">
    <location>
        <begin position="239"/>
        <end position="250"/>
    </location>
</feature>
<dbReference type="GO" id="GO:0071897">
    <property type="term" value="P:DNA biosynthetic process"/>
    <property type="evidence" value="ECO:0007669"/>
    <property type="project" value="UniProtKB-ARBA"/>
</dbReference>
<keyword evidence="4" id="KW-1185">Reference proteome</keyword>
<dbReference type="PANTHER" id="PTHR33050">
    <property type="entry name" value="REVERSE TRANSCRIPTASE DOMAIN-CONTAINING PROTEIN"/>
    <property type="match status" value="1"/>
</dbReference>
<dbReference type="Pfam" id="PF00078">
    <property type="entry name" value="RVT_1"/>
    <property type="match status" value="1"/>
</dbReference>
<evidence type="ECO:0000256" key="1">
    <source>
        <dbReference type="SAM" id="MobiDB-lite"/>
    </source>
</evidence>
<feature type="region of interest" description="Disordered" evidence="1">
    <location>
        <begin position="1"/>
        <end position="91"/>
    </location>
</feature>
<dbReference type="PANTHER" id="PTHR33050:SF7">
    <property type="entry name" value="RIBONUCLEASE H"/>
    <property type="match status" value="1"/>
</dbReference>
<feature type="domain" description="Reverse transcriptase" evidence="2">
    <location>
        <begin position="1"/>
        <end position="508"/>
    </location>
</feature>
<dbReference type="Gene3D" id="3.30.70.270">
    <property type="match status" value="1"/>
</dbReference>
<accession>A0AAV8VKE2</accession>
<dbReference type="Gene3D" id="3.30.420.10">
    <property type="entry name" value="Ribonuclease H-like superfamily/Ribonuclease H"/>
    <property type="match status" value="1"/>
</dbReference>
<dbReference type="SUPFAM" id="SSF56672">
    <property type="entry name" value="DNA/RNA polymerases"/>
    <property type="match status" value="1"/>
</dbReference>
<sequence length="815" mass="93518">MPKRNTKRKLQEFKEKVRKKMRRLNQFMENYDDSSSESDTECSSNESAPSGNTSSDEGNTRSVTDPHVNPATPTDQQEPPGDPFEALFGLPATDNQDEGAEIANDLAIRWESYLSSGLDKDGRRKLMDQWLAPRNCKQLKGPELNPEVQMLLTAADLRKDKFQLNLQTLIGKAVTAQSTALAKILEQKDSLDPTISQALVDSGKFTLLLGADFSEKCKATKAIETAAQELAKRREHSEPTTSHLNYQRPTYKTRKGEEGRKDIGLQPEFQATIDEVSKGTTRTPQIPEQNPTPPILEVGYAGHIKLFYKSWEQITQDKEILGWVKGYKISFTTPPYQKHIPKNKNSAKYAESIKNLLKIGAIQKKKKPNGKDRFIKNLKLLNTYLSCPHFKLEDFRSVKKYPFRKFRKYLKFQYRKKLYEFTCLPFGLSTAPFVFTKLFKPVITQLRSLGLSSVIYLDDMLILGKNEKECTNNLNFTSQFLTSLGFLINKEKSTLTPTQIIKFLGFTYNSKEMLMSVPIDKKSKILSLIKTVRRKAVIRIRDFAKFIGTLVSICPAIPYGWMHLKEFEREKYTALKKSQGDYDALMEIREKLIVEFIWWENNIPISETSLREPNYELTIYTDASNSGWGASCNGETARGWWNDIETSFHINYLELLAAFNGLKSFAKNKKSSHILLRIDNTTAISYINRMGGIKFPTLNTIARQIWDWCEQRKVFIFASYVNTKDNTLADAASRHTNVETEYSLNQKSFDQIKKAFGQPEIDLFASHRNKKCDQFISWHPDPESCAVDAFTLNWSNIYFYAFPPFPLLPRLFKKN</sequence>
<comment type="caution">
    <text evidence="3">The sequence shown here is derived from an EMBL/GenBank/DDBJ whole genome shotgun (WGS) entry which is preliminary data.</text>
</comment>
<dbReference type="InterPro" id="IPR043128">
    <property type="entry name" value="Rev_trsase/Diguanyl_cyclase"/>
</dbReference>
<dbReference type="PROSITE" id="PS50878">
    <property type="entry name" value="RT_POL"/>
    <property type="match status" value="1"/>
</dbReference>
<evidence type="ECO:0000313" key="4">
    <source>
        <dbReference type="Proteomes" id="UP001159042"/>
    </source>
</evidence>
<dbReference type="InterPro" id="IPR052055">
    <property type="entry name" value="Hepadnavirus_pol/RT"/>
</dbReference>
<dbReference type="InterPro" id="IPR000477">
    <property type="entry name" value="RT_dom"/>
</dbReference>
<gene>
    <name evidence="3" type="ORF">NQ315_011010</name>
</gene>
<evidence type="ECO:0000259" key="2">
    <source>
        <dbReference type="PROSITE" id="PS50878"/>
    </source>
</evidence>
<feature type="compositionally biased region" description="Polar residues" evidence="1">
    <location>
        <begin position="48"/>
        <end position="63"/>
    </location>
</feature>
<dbReference type="Proteomes" id="UP001159042">
    <property type="component" value="Unassembled WGS sequence"/>
</dbReference>
<dbReference type="CDD" id="cd09275">
    <property type="entry name" value="RNase_HI_RT_DIRS1"/>
    <property type="match status" value="1"/>
</dbReference>
<dbReference type="InterPro" id="IPR043502">
    <property type="entry name" value="DNA/RNA_pol_sf"/>
</dbReference>
<organism evidence="3 4">
    <name type="scientific">Exocentrus adspersus</name>
    <dbReference type="NCBI Taxonomy" id="1586481"/>
    <lineage>
        <taxon>Eukaryota</taxon>
        <taxon>Metazoa</taxon>
        <taxon>Ecdysozoa</taxon>
        <taxon>Arthropoda</taxon>
        <taxon>Hexapoda</taxon>
        <taxon>Insecta</taxon>
        <taxon>Pterygota</taxon>
        <taxon>Neoptera</taxon>
        <taxon>Endopterygota</taxon>
        <taxon>Coleoptera</taxon>
        <taxon>Polyphaga</taxon>
        <taxon>Cucujiformia</taxon>
        <taxon>Chrysomeloidea</taxon>
        <taxon>Cerambycidae</taxon>
        <taxon>Lamiinae</taxon>
        <taxon>Acanthocinini</taxon>
        <taxon>Exocentrus</taxon>
    </lineage>
</organism>
<feature type="region of interest" description="Disordered" evidence="1">
    <location>
        <begin position="231"/>
        <end position="259"/>
    </location>
</feature>
<dbReference type="InterPro" id="IPR036397">
    <property type="entry name" value="RNaseH_sf"/>
</dbReference>
<dbReference type="GO" id="GO:0003676">
    <property type="term" value="F:nucleic acid binding"/>
    <property type="evidence" value="ECO:0007669"/>
    <property type="project" value="InterPro"/>
</dbReference>
<dbReference type="CDD" id="cd03714">
    <property type="entry name" value="RT_DIRS1"/>
    <property type="match status" value="1"/>
</dbReference>
<name>A0AAV8VKE2_9CUCU</name>
<dbReference type="AlphaFoldDB" id="A0AAV8VKE2"/>
<dbReference type="EMBL" id="JANEYG010000075">
    <property type="protein sequence ID" value="KAJ8914276.1"/>
    <property type="molecule type" value="Genomic_DNA"/>
</dbReference>
<reference evidence="3 4" key="1">
    <citation type="journal article" date="2023" name="Insect Mol. Biol.">
        <title>Genome sequencing provides insights into the evolution of gene families encoding plant cell wall-degrading enzymes in longhorned beetles.</title>
        <authorList>
            <person name="Shin N.R."/>
            <person name="Okamura Y."/>
            <person name="Kirsch R."/>
            <person name="Pauchet Y."/>
        </authorList>
    </citation>
    <scope>NUCLEOTIDE SEQUENCE [LARGE SCALE GENOMIC DNA]</scope>
    <source>
        <strain evidence="3">EAD_L_NR</strain>
    </source>
</reference>
<proteinExistence type="predicted"/>
<feature type="compositionally biased region" description="Acidic residues" evidence="1">
    <location>
        <begin position="30"/>
        <end position="40"/>
    </location>
</feature>
<protein>
    <recommendedName>
        <fullName evidence="2">Reverse transcriptase domain-containing protein</fullName>
    </recommendedName>
</protein>
<evidence type="ECO:0000313" key="3">
    <source>
        <dbReference type="EMBL" id="KAJ8914276.1"/>
    </source>
</evidence>